<feature type="active site" description="O-(5'-phospho-DNA)-serine intermediate" evidence="4">
    <location>
        <position position="10"/>
    </location>
</feature>
<dbReference type="Gene3D" id="3.40.50.1390">
    <property type="entry name" value="Resolvase, N-terminal catalytic domain"/>
    <property type="match status" value="1"/>
</dbReference>
<dbReference type="CDD" id="cd03768">
    <property type="entry name" value="SR_ResInv"/>
    <property type="match status" value="1"/>
</dbReference>
<dbReference type="Pfam" id="PF07508">
    <property type="entry name" value="Recombinase"/>
    <property type="match status" value="1"/>
</dbReference>
<dbReference type="SMART" id="SM00857">
    <property type="entry name" value="Resolvase"/>
    <property type="match status" value="1"/>
</dbReference>
<dbReference type="InterPro" id="IPR036162">
    <property type="entry name" value="Resolvase-like_N_sf"/>
</dbReference>
<evidence type="ECO:0000313" key="9">
    <source>
        <dbReference type="Proteomes" id="UP000680304"/>
    </source>
</evidence>
<keyword evidence="5" id="KW-0175">Coiled coil</keyword>
<dbReference type="PROSITE" id="PS00397">
    <property type="entry name" value="RECOMBINASES_1"/>
    <property type="match status" value="1"/>
</dbReference>
<feature type="domain" description="Resolvase/invertase-type recombinase catalytic" evidence="6">
    <location>
        <begin position="2"/>
        <end position="149"/>
    </location>
</feature>
<dbReference type="InterPro" id="IPR011109">
    <property type="entry name" value="DNA_bind_recombinase_dom"/>
</dbReference>
<dbReference type="Proteomes" id="UP000680304">
    <property type="component" value="Unassembled WGS sequence"/>
</dbReference>
<dbReference type="EMBL" id="BOVJ01000003">
    <property type="protein sequence ID" value="GIQ61527.1"/>
    <property type="molecule type" value="Genomic_DNA"/>
</dbReference>
<dbReference type="Gene3D" id="3.90.1750.20">
    <property type="entry name" value="Putative Large Serine Recombinase, Chain B, Domain 2"/>
    <property type="match status" value="1"/>
</dbReference>
<dbReference type="InterPro" id="IPR006119">
    <property type="entry name" value="Resolv_N"/>
</dbReference>
<evidence type="ECO:0000256" key="1">
    <source>
        <dbReference type="ARBA" id="ARBA00022908"/>
    </source>
</evidence>
<feature type="domain" description="Recombinase" evidence="7">
    <location>
        <begin position="155"/>
        <end position="277"/>
    </location>
</feature>
<dbReference type="InterPro" id="IPR038109">
    <property type="entry name" value="DNA_bind_recomb_sf"/>
</dbReference>
<gene>
    <name evidence="8" type="primary">int</name>
    <name evidence="8" type="ORF">PACILC2_00950</name>
</gene>
<dbReference type="InterPro" id="IPR025827">
    <property type="entry name" value="Zn_ribbon_recom_dom"/>
</dbReference>
<proteinExistence type="predicted"/>
<reference evidence="8 9" key="1">
    <citation type="submission" date="2021-04" db="EMBL/GenBank/DDBJ databases">
        <title>Draft genome sequence of Paenibacillus cisolokensis, LC2-13A.</title>
        <authorList>
            <person name="Uke A."/>
            <person name="Chhe C."/>
            <person name="Baramee S."/>
            <person name="Kosugi A."/>
        </authorList>
    </citation>
    <scope>NUCLEOTIDE SEQUENCE [LARGE SCALE GENOMIC DNA]</scope>
    <source>
        <strain evidence="8 9">LC2-13A</strain>
    </source>
</reference>
<dbReference type="SUPFAM" id="SSF53041">
    <property type="entry name" value="Resolvase-like"/>
    <property type="match status" value="1"/>
</dbReference>
<accession>A0ABQ4N028</accession>
<dbReference type="PANTHER" id="PTHR30461">
    <property type="entry name" value="DNA-INVERTASE FROM LAMBDOID PROPHAGE"/>
    <property type="match status" value="1"/>
</dbReference>
<evidence type="ECO:0000256" key="2">
    <source>
        <dbReference type="ARBA" id="ARBA00023125"/>
    </source>
</evidence>
<keyword evidence="1" id="KW-0229">DNA integration</keyword>
<keyword evidence="9" id="KW-1185">Reference proteome</keyword>
<evidence type="ECO:0000259" key="6">
    <source>
        <dbReference type="PROSITE" id="PS51736"/>
    </source>
</evidence>
<sequence length="480" mass="57239">MKVVLYLRVSTIEQAEEGFSIRAQKTQLLDYCRVNDYEVVEIYIDDGYSAKDTNRPALKQLLKDAEKGQFKAVLVYKLDRFTRSVRDLYDLLGYLSGFGVDFVSKQEKFDTTTAMGRAMIGILGVFAQFERELISERVRMGQEQKVKEGKRHGGRYPYGYDNEGKIIPHEFEVLRRIRHMYMKERMSYKKIAIQLNQEGITRRGYEWRASTVAMTLENPFYAGIIQYGERMANGKYPQRYRDKKIEVIRSIGDHEPVWTQEEYEEHYRLMHMRKGSGYSRKLEYWFTGLLRCGRCGSAMHGRLTTSRKRKDGSIVRTPYYICNRRKDNDTCRMPIFRQVHIEHLVMEYINNLQIDQALKVSEQRKIKKQQANIEKQIQKLKRDLESIKERKKKWQYMFVEELITADILRERLDEENSKEMELQQKLDELQSRERETPAIQNMLVSMADLWPVMNDEEKKRYSTRSLKRFEYIPQKKIQKV</sequence>
<evidence type="ECO:0000256" key="4">
    <source>
        <dbReference type="PROSITE-ProRule" id="PRU10137"/>
    </source>
</evidence>
<dbReference type="PROSITE" id="PS51736">
    <property type="entry name" value="RECOMBINASES_3"/>
    <property type="match status" value="1"/>
</dbReference>
<dbReference type="InterPro" id="IPR050639">
    <property type="entry name" value="SSR_resolvase"/>
</dbReference>
<dbReference type="Pfam" id="PF13408">
    <property type="entry name" value="Zn_ribbon_recom"/>
    <property type="match status" value="1"/>
</dbReference>
<evidence type="ECO:0000256" key="5">
    <source>
        <dbReference type="SAM" id="Coils"/>
    </source>
</evidence>
<comment type="caution">
    <text evidence="8">The sequence shown here is derived from an EMBL/GenBank/DDBJ whole genome shotgun (WGS) entry which is preliminary data.</text>
</comment>
<keyword evidence="3" id="KW-0233">DNA recombination</keyword>
<keyword evidence="2" id="KW-0238">DNA-binding</keyword>
<evidence type="ECO:0000259" key="7">
    <source>
        <dbReference type="PROSITE" id="PS51737"/>
    </source>
</evidence>
<feature type="coiled-coil region" evidence="5">
    <location>
        <begin position="359"/>
        <end position="432"/>
    </location>
</feature>
<dbReference type="InterPro" id="IPR006118">
    <property type="entry name" value="Recombinase_CS"/>
</dbReference>
<dbReference type="PROSITE" id="PS51737">
    <property type="entry name" value="RECOMBINASE_DNA_BIND"/>
    <property type="match status" value="1"/>
</dbReference>
<organism evidence="8 9">
    <name type="scientific">Paenibacillus cisolokensis</name>
    <dbReference type="NCBI Taxonomy" id="1658519"/>
    <lineage>
        <taxon>Bacteria</taxon>
        <taxon>Bacillati</taxon>
        <taxon>Bacillota</taxon>
        <taxon>Bacilli</taxon>
        <taxon>Bacillales</taxon>
        <taxon>Paenibacillaceae</taxon>
        <taxon>Paenibacillus</taxon>
    </lineage>
</organism>
<dbReference type="PANTHER" id="PTHR30461:SF23">
    <property type="entry name" value="DNA RECOMBINASE-RELATED"/>
    <property type="match status" value="1"/>
</dbReference>
<name>A0ABQ4N028_9BACL</name>
<evidence type="ECO:0000313" key="8">
    <source>
        <dbReference type="EMBL" id="GIQ61527.1"/>
    </source>
</evidence>
<dbReference type="Pfam" id="PF00239">
    <property type="entry name" value="Resolvase"/>
    <property type="match status" value="1"/>
</dbReference>
<protein>
    <submittedName>
        <fullName evidence="8">Integrase</fullName>
    </submittedName>
</protein>
<evidence type="ECO:0000256" key="3">
    <source>
        <dbReference type="ARBA" id="ARBA00023172"/>
    </source>
</evidence>